<dbReference type="Proteomes" id="UP001652625">
    <property type="component" value="Chromosome 09"/>
</dbReference>
<sequence length="146" mass="16862">MVLKYMTWDEMHEVVANEGSVFTEITITDVEFKDKDEKQLSESDIYTTDELLGNDPGLWPEYLNDCSCLSFVKQGYVRIENISFSRDEKDSQKFSAFYYTKVLPNSKKDVARRWLVYSKSKNTVFCFCCELFSTSNNRFSDAGGGV</sequence>
<protein>
    <submittedName>
        <fullName evidence="2">Zinc finger MYM-type protein 5-like</fullName>
    </submittedName>
</protein>
<keyword evidence="1" id="KW-1185">Reference proteome</keyword>
<evidence type="ECO:0000313" key="2">
    <source>
        <dbReference type="RefSeq" id="XP_065662917.1"/>
    </source>
</evidence>
<organism evidence="1 2">
    <name type="scientific">Hydra vulgaris</name>
    <name type="common">Hydra</name>
    <name type="synonym">Hydra attenuata</name>
    <dbReference type="NCBI Taxonomy" id="6087"/>
    <lineage>
        <taxon>Eukaryota</taxon>
        <taxon>Metazoa</taxon>
        <taxon>Cnidaria</taxon>
        <taxon>Hydrozoa</taxon>
        <taxon>Hydroidolina</taxon>
        <taxon>Anthoathecata</taxon>
        <taxon>Aplanulata</taxon>
        <taxon>Hydridae</taxon>
        <taxon>Hydra</taxon>
    </lineage>
</organism>
<proteinExistence type="predicted"/>
<reference evidence="2" key="1">
    <citation type="submission" date="2025-08" db="UniProtKB">
        <authorList>
            <consortium name="RefSeq"/>
        </authorList>
    </citation>
    <scope>IDENTIFICATION</scope>
</reference>
<name>A0ABM4CM92_HYDVU</name>
<dbReference type="GeneID" id="136085531"/>
<evidence type="ECO:0000313" key="1">
    <source>
        <dbReference type="Proteomes" id="UP001652625"/>
    </source>
</evidence>
<dbReference type="RefSeq" id="XP_065662917.1">
    <property type="nucleotide sequence ID" value="XM_065806845.1"/>
</dbReference>
<accession>A0ABM4CM92</accession>
<gene>
    <name evidence="2" type="primary">LOC136085531</name>
</gene>